<reference evidence="3" key="1">
    <citation type="submission" date="2016-10" db="EMBL/GenBank/DDBJ databases">
        <authorList>
            <person name="Varghese N."/>
            <person name="Submissions S."/>
        </authorList>
    </citation>
    <scope>NUCLEOTIDE SEQUENCE [LARGE SCALE GENOMIC DNA]</scope>
    <source>
        <strain evidence="3">CGMCC 4.6609</strain>
    </source>
</reference>
<feature type="signal peptide" evidence="1">
    <location>
        <begin position="1"/>
        <end position="26"/>
    </location>
</feature>
<evidence type="ECO:0000256" key="1">
    <source>
        <dbReference type="SAM" id="SignalP"/>
    </source>
</evidence>
<feature type="chain" id="PRO_5011603980" evidence="1">
    <location>
        <begin position="27"/>
        <end position="127"/>
    </location>
</feature>
<organism evidence="2 3">
    <name type="scientific">Lentzea jiangxiensis</name>
    <dbReference type="NCBI Taxonomy" id="641025"/>
    <lineage>
        <taxon>Bacteria</taxon>
        <taxon>Bacillati</taxon>
        <taxon>Actinomycetota</taxon>
        <taxon>Actinomycetes</taxon>
        <taxon>Pseudonocardiales</taxon>
        <taxon>Pseudonocardiaceae</taxon>
        <taxon>Lentzea</taxon>
    </lineage>
</organism>
<dbReference type="AlphaFoldDB" id="A0A1H0X7A0"/>
<evidence type="ECO:0000313" key="3">
    <source>
        <dbReference type="Proteomes" id="UP000199691"/>
    </source>
</evidence>
<protein>
    <submittedName>
        <fullName evidence="2">Uncharacterized protein</fullName>
    </submittedName>
</protein>
<accession>A0A1H0X7A0</accession>
<evidence type="ECO:0000313" key="2">
    <source>
        <dbReference type="EMBL" id="SDP98821.1"/>
    </source>
</evidence>
<dbReference type="EMBL" id="FNIX01000044">
    <property type="protein sequence ID" value="SDP98821.1"/>
    <property type="molecule type" value="Genomic_DNA"/>
</dbReference>
<sequence>MGKAKVSAAFAALGVSAALLVTGSEAAIAQSTAGDCKPYHLAVPGTDKYTVDVCLSLVQIPRTRFFEFSWRDIDTTKGSAYLAARIAGEIYTLKESGTFREPVRDVWVAGCVAGDSCTRPQQITPTG</sequence>
<name>A0A1H0X7A0_9PSEU</name>
<keyword evidence="1" id="KW-0732">Signal</keyword>
<keyword evidence="3" id="KW-1185">Reference proteome</keyword>
<gene>
    <name evidence="2" type="ORF">SAMN05421507_1445</name>
</gene>
<proteinExistence type="predicted"/>
<dbReference type="Proteomes" id="UP000199691">
    <property type="component" value="Unassembled WGS sequence"/>
</dbReference>